<dbReference type="InterPro" id="IPR036640">
    <property type="entry name" value="ABC1_TM_sf"/>
</dbReference>
<keyword evidence="13" id="KW-1185">Reference proteome</keyword>
<evidence type="ECO:0000256" key="7">
    <source>
        <dbReference type="ARBA" id="ARBA00023136"/>
    </source>
</evidence>
<feature type="region of interest" description="Disordered" evidence="8">
    <location>
        <begin position="880"/>
        <end position="907"/>
    </location>
</feature>
<evidence type="ECO:0000256" key="8">
    <source>
        <dbReference type="SAM" id="MobiDB-lite"/>
    </source>
</evidence>
<keyword evidence="6 9" id="KW-1133">Transmembrane helix</keyword>
<dbReference type="PANTHER" id="PTHR24223">
    <property type="entry name" value="ATP-BINDING CASSETTE SUB-FAMILY C"/>
    <property type="match status" value="1"/>
</dbReference>
<dbReference type="CDD" id="cd18596">
    <property type="entry name" value="ABC_6TM_VMR1_D1_like"/>
    <property type="match status" value="1"/>
</dbReference>
<dbReference type="CDD" id="cd18604">
    <property type="entry name" value="ABC_6TM_VMR1_D2_like"/>
    <property type="match status" value="1"/>
</dbReference>
<evidence type="ECO:0000256" key="1">
    <source>
        <dbReference type="ARBA" id="ARBA00004370"/>
    </source>
</evidence>
<keyword evidence="3 9" id="KW-0812">Transmembrane</keyword>
<keyword evidence="4" id="KW-0547">Nucleotide-binding</keyword>
<feature type="transmembrane region" description="Helical" evidence="9">
    <location>
        <begin position="933"/>
        <end position="955"/>
    </location>
</feature>
<evidence type="ECO:0000259" key="11">
    <source>
        <dbReference type="PROSITE" id="PS50929"/>
    </source>
</evidence>
<dbReference type="Proteomes" id="UP001521116">
    <property type="component" value="Unassembled WGS sequence"/>
</dbReference>
<evidence type="ECO:0000256" key="2">
    <source>
        <dbReference type="ARBA" id="ARBA00022448"/>
    </source>
</evidence>
<evidence type="ECO:0008006" key="14">
    <source>
        <dbReference type="Google" id="ProtNLM"/>
    </source>
</evidence>
<reference evidence="12 13" key="1">
    <citation type="submission" date="2024-02" db="EMBL/GenBank/DDBJ databases">
        <title>De novo assembly and annotation of 12 fungi associated with fruit tree decline syndrome in Ontario, Canada.</title>
        <authorList>
            <person name="Sulman M."/>
            <person name="Ellouze W."/>
            <person name="Ilyukhin E."/>
        </authorList>
    </citation>
    <scope>NUCLEOTIDE SEQUENCE [LARGE SCALE GENOMIC DNA]</scope>
    <source>
        <strain evidence="12 13">M1-105</strain>
    </source>
</reference>
<evidence type="ECO:0000313" key="13">
    <source>
        <dbReference type="Proteomes" id="UP001521116"/>
    </source>
</evidence>
<dbReference type="InterPro" id="IPR011527">
    <property type="entry name" value="ABC1_TM_dom"/>
</dbReference>
<gene>
    <name evidence="12" type="ORF">SLS56_007870</name>
</gene>
<feature type="transmembrane region" description="Helical" evidence="9">
    <location>
        <begin position="174"/>
        <end position="193"/>
    </location>
</feature>
<dbReference type="CDD" id="cd03244">
    <property type="entry name" value="ABCC_MRP_domain2"/>
    <property type="match status" value="1"/>
</dbReference>
<keyword evidence="2" id="KW-0813">Transport</keyword>
<feature type="transmembrane region" description="Helical" evidence="9">
    <location>
        <begin position="46"/>
        <end position="65"/>
    </location>
</feature>
<dbReference type="Pfam" id="PF00664">
    <property type="entry name" value="ABC_membrane"/>
    <property type="match status" value="2"/>
</dbReference>
<keyword evidence="5" id="KW-0067">ATP-binding</keyword>
<name>A0ABR3SN98_9PEZI</name>
<dbReference type="SUPFAM" id="SSF90123">
    <property type="entry name" value="ABC transporter transmembrane region"/>
    <property type="match status" value="2"/>
</dbReference>
<dbReference type="PROSITE" id="PS00211">
    <property type="entry name" value="ABC_TRANSPORTER_1"/>
    <property type="match status" value="2"/>
</dbReference>
<feature type="compositionally biased region" description="Basic and acidic residues" evidence="8">
    <location>
        <begin position="895"/>
        <end position="907"/>
    </location>
</feature>
<feature type="transmembrane region" description="Helical" evidence="9">
    <location>
        <begin position="93"/>
        <end position="114"/>
    </location>
</feature>
<dbReference type="SUPFAM" id="SSF52540">
    <property type="entry name" value="P-loop containing nucleoside triphosphate hydrolases"/>
    <property type="match status" value="2"/>
</dbReference>
<dbReference type="PROSITE" id="PS50893">
    <property type="entry name" value="ABC_TRANSPORTER_2"/>
    <property type="match status" value="2"/>
</dbReference>
<dbReference type="CDD" id="cd03250">
    <property type="entry name" value="ABCC_MRP_domain1"/>
    <property type="match status" value="1"/>
</dbReference>
<evidence type="ECO:0000256" key="5">
    <source>
        <dbReference type="ARBA" id="ARBA00022840"/>
    </source>
</evidence>
<dbReference type="SMART" id="SM00382">
    <property type="entry name" value="AAA"/>
    <property type="match status" value="2"/>
</dbReference>
<feature type="transmembrane region" description="Helical" evidence="9">
    <location>
        <begin position="147"/>
        <end position="167"/>
    </location>
</feature>
<evidence type="ECO:0000256" key="3">
    <source>
        <dbReference type="ARBA" id="ARBA00022692"/>
    </source>
</evidence>
<feature type="transmembrane region" description="Helical" evidence="9">
    <location>
        <begin position="323"/>
        <end position="348"/>
    </location>
</feature>
<feature type="domain" description="ABC transporter" evidence="10">
    <location>
        <begin position="655"/>
        <end position="884"/>
    </location>
</feature>
<comment type="subcellular location">
    <subcellularLocation>
        <location evidence="1">Membrane</location>
    </subcellularLocation>
</comment>
<evidence type="ECO:0000256" key="6">
    <source>
        <dbReference type="ARBA" id="ARBA00022989"/>
    </source>
</evidence>
<evidence type="ECO:0000256" key="4">
    <source>
        <dbReference type="ARBA" id="ARBA00022741"/>
    </source>
</evidence>
<evidence type="ECO:0000259" key="10">
    <source>
        <dbReference type="PROSITE" id="PS50893"/>
    </source>
</evidence>
<dbReference type="Gene3D" id="3.40.50.300">
    <property type="entry name" value="P-loop containing nucleotide triphosphate hydrolases"/>
    <property type="match status" value="2"/>
</dbReference>
<dbReference type="PROSITE" id="PS50929">
    <property type="entry name" value="ABC_TM1F"/>
    <property type="match status" value="2"/>
</dbReference>
<dbReference type="InterPro" id="IPR017871">
    <property type="entry name" value="ABC_transporter-like_CS"/>
</dbReference>
<dbReference type="InterPro" id="IPR003439">
    <property type="entry name" value="ABC_transporter-like_ATP-bd"/>
</dbReference>
<feature type="transmembrane region" description="Helical" evidence="9">
    <location>
        <begin position="1074"/>
        <end position="1107"/>
    </location>
</feature>
<feature type="domain" description="ABC transmembrane type-1" evidence="11">
    <location>
        <begin position="977"/>
        <end position="1234"/>
    </location>
</feature>
<keyword evidence="7 9" id="KW-0472">Membrane</keyword>
<evidence type="ECO:0000256" key="9">
    <source>
        <dbReference type="SAM" id="Phobius"/>
    </source>
</evidence>
<dbReference type="Pfam" id="PF00005">
    <property type="entry name" value="ABC_tran"/>
    <property type="match status" value="2"/>
</dbReference>
<feature type="transmembrane region" description="Helical" evidence="9">
    <location>
        <begin position="991"/>
        <end position="1018"/>
    </location>
</feature>
<dbReference type="EMBL" id="JAJVDC020000108">
    <property type="protein sequence ID" value="KAL1624331.1"/>
    <property type="molecule type" value="Genomic_DNA"/>
</dbReference>
<dbReference type="InterPro" id="IPR050173">
    <property type="entry name" value="ABC_transporter_C-like"/>
</dbReference>
<accession>A0ABR3SN98</accession>
<feature type="domain" description="ABC transmembrane type-1" evidence="11">
    <location>
        <begin position="287"/>
        <end position="631"/>
    </location>
</feature>
<feature type="region of interest" description="Disordered" evidence="8">
    <location>
        <begin position="374"/>
        <end position="407"/>
    </location>
</feature>
<protein>
    <recommendedName>
        <fullName evidence="14">ABC transporter</fullName>
    </recommendedName>
</protein>
<organism evidence="12 13">
    <name type="scientific">Neofusicoccum ribis</name>
    <dbReference type="NCBI Taxonomy" id="45134"/>
    <lineage>
        <taxon>Eukaryota</taxon>
        <taxon>Fungi</taxon>
        <taxon>Dikarya</taxon>
        <taxon>Ascomycota</taxon>
        <taxon>Pezizomycotina</taxon>
        <taxon>Dothideomycetes</taxon>
        <taxon>Dothideomycetes incertae sedis</taxon>
        <taxon>Botryosphaeriales</taxon>
        <taxon>Botryosphaeriaceae</taxon>
        <taxon>Neofusicoccum</taxon>
    </lineage>
</organism>
<dbReference type="Gene3D" id="1.20.1560.10">
    <property type="entry name" value="ABC transporter type 1, transmembrane domain"/>
    <property type="match status" value="2"/>
</dbReference>
<dbReference type="InterPro" id="IPR027417">
    <property type="entry name" value="P-loop_NTPase"/>
</dbReference>
<sequence>MAVPPEDVLPVAHWRACAGPCDRLWLARALVSPALGPRRVDRCLHVAPAVVAAAVLLLHALRPLLRRRPQWSKRFAAEPSQHARGHGKTWTHWTAALFLLSALGLLVAIASTILPPHSPLRALAAVPWAGLPTKQAIERPKSTPKTLLLILLALFVCKLASLVLAFSPSTAQKALAISETCISAVAAIAVFGMPMRHPNMATTGISPPHSSPTSDLRSPEDNLTLWQFLSVSWMSPLIARGYKRQLDDGDVWMLPYDFQHSRLHVLFRELKGSVVKRLLLANGLDLIITASLGVLESAANLVAPVLLQQLLLSIEAGSTGRKSAIIFATLILGVRLIAAQSAVLSLWFCRRCYERSRGEMITMIYEKTLTRKSFGAPEGEKSSQDGSDAPVNGDETESDQGSTEMAQEKSFIGRLRSRLRRPFAQKQTPAKEQPEKDAKQPATMGKILNLMRNDVYEVAQRFWEFPDIFTKPLRLLVSVVLIWKLLGWPCLFGVTAVIVAQLLNAVYIRLLLRWERVRRVATDKRLHATSQFIEAIRHLRWYDWQDQWLGKIMDARQRELHLRVITAIFSSLIGTTNLLAGCLFPVVAFYAYTLLAGRPLSVDIAFPALQLFNMLAVSLRELPGLITTLLNASVAVGRINEFMSEPDKEEKYSELRGSDIAFHDASFAWPGSSTTVLDNLNLSFPPGLTIIVGKVGTGKTALLQAVLGELDKRNGDIVVPDEMIGYCAQSPWLQHMNIRDNILFTSPFEETRYKQVLEACALNPDLANFKHGDLSDLGENGIGLSGGQKARVALARAIYSPARTLLLDDPLAALDHNTAESIVNRLFRGPLVEGRTILLVTHRVDLVCNLADQVIEIQDSRAQILDAEALTAELLGPAGSQEAPLAPLEDDSAEEDKKPDSEPDKFIEDEHRKQGEVVASVYWEYIKAGKIRWWIALLLIFALFRMTRLFNYWFLKAWGEAYEQSGEQSFSAGLASFFDRLPPPEVNVRPWLVWFLIIALALATMYFLSDIALLIIVYTAGKRLYREVIWKVSRATFRFYDVTPVGRLMNRVISDIGTLDGGISDQLQSVAWYAIGWVAAIVVIASVTPLFLIASLALTAWFVYIFMRFLPTSQSLRRLEMVSLSPLMSNFGVLLNGLTTIRAFRAQPRFQDRVIVVTDAFQKMDHFYWSLQAWLTYRFDALSAFSSFGLTLLALYEDLTPGLTAFMLTSASNFVLFTHSLCKQYGKLQMDFVSVERVVELLHLEEEPVGTLEPPASWPGYGDGIVFENVTIKYAPHLEASLSDISFHMPGGSTVAIVGRTGSGKSTLALTLLRTVLPEAGGSIHVGNIDISKVDVHTWRQRITFVAQDPVLFPGSMRENLDPVNQHSDEECAAVLHRVLGADWSLSSHIDGGGKNMSQGQRQLVGLGRAILRRSPIIVLDEATASIDKETALAIQEVLRDELKESTVITIAHRVEAVKNADYCIVLDNGRVVANGMPEEVAL</sequence>
<dbReference type="InterPro" id="IPR003593">
    <property type="entry name" value="AAA+_ATPase"/>
</dbReference>
<evidence type="ECO:0000313" key="12">
    <source>
        <dbReference type="EMBL" id="KAL1624331.1"/>
    </source>
</evidence>
<comment type="caution">
    <text evidence="12">The sequence shown here is derived from an EMBL/GenBank/DDBJ whole genome shotgun (WGS) entry which is preliminary data.</text>
</comment>
<feature type="transmembrane region" description="Helical" evidence="9">
    <location>
        <begin position="564"/>
        <end position="592"/>
    </location>
</feature>
<proteinExistence type="predicted"/>
<dbReference type="PANTHER" id="PTHR24223:SF415">
    <property type="entry name" value="FI20190P1"/>
    <property type="match status" value="1"/>
</dbReference>
<feature type="domain" description="ABC transporter" evidence="10">
    <location>
        <begin position="1265"/>
        <end position="1483"/>
    </location>
</feature>